<organism evidence="3 4">
    <name type="scientific">Armadillidium nasatum</name>
    <dbReference type="NCBI Taxonomy" id="96803"/>
    <lineage>
        <taxon>Eukaryota</taxon>
        <taxon>Metazoa</taxon>
        <taxon>Ecdysozoa</taxon>
        <taxon>Arthropoda</taxon>
        <taxon>Crustacea</taxon>
        <taxon>Multicrustacea</taxon>
        <taxon>Malacostraca</taxon>
        <taxon>Eumalacostraca</taxon>
        <taxon>Peracarida</taxon>
        <taxon>Isopoda</taxon>
        <taxon>Oniscidea</taxon>
        <taxon>Crinocheta</taxon>
        <taxon>Armadillidiidae</taxon>
        <taxon>Armadillidium</taxon>
    </lineage>
</organism>
<sequence length="241" mass="27211">MNSLHQLFKTSRISITEVPPLDLPDSQKSVPVSKLNKSHNQTHSPFGESAIRLLNHLRERLRSKGDSEGSEIVNALEAYFGSAESRANENRVDIGSSASPVFPISIPKSDTVTPTFEKDKLEKIIAEQEKKLNEQEENIQKLKSFSKGVIDYHAELLNLITGSSSNAQNRYNAMGDGKHIKSSDSGIDLNHSDDLKMKLRALLEEKEQLEKTVKEQKYEKERLEKIINDQKNSIMYVMTET</sequence>
<evidence type="ECO:0000256" key="1">
    <source>
        <dbReference type="SAM" id="Coils"/>
    </source>
</evidence>
<evidence type="ECO:0000256" key="2">
    <source>
        <dbReference type="SAM" id="MobiDB-lite"/>
    </source>
</evidence>
<protein>
    <submittedName>
        <fullName evidence="3">Uncharacterized protein</fullName>
    </submittedName>
</protein>
<feature type="coiled-coil region" evidence="1">
    <location>
        <begin position="118"/>
        <end position="145"/>
    </location>
</feature>
<reference evidence="3 4" key="1">
    <citation type="journal article" date="2019" name="PLoS Biol.">
        <title>Sex chromosomes control vertical transmission of feminizing Wolbachia symbionts in an isopod.</title>
        <authorList>
            <person name="Becking T."/>
            <person name="Chebbi M.A."/>
            <person name="Giraud I."/>
            <person name="Moumen B."/>
            <person name="Laverre T."/>
            <person name="Caubet Y."/>
            <person name="Peccoud J."/>
            <person name="Gilbert C."/>
            <person name="Cordaux R."/>
        </authorList>
    </citation>
    <scope>NUCLEOTIDE SEQUENCE [LARGE SCALE GENOMIC DNA]</scope>
    <source>
        <strain evidence="3">ANa2</strain>
        <tissue evidence="3">Whole body excluding digestive tract and cuticle</tissue>
    </source>
</reference>
<gene>
    <name evidence="3" type="ORF">Anas_01691</name>
</gene>
<feature type="region of interest" description="Disordered" evidence="2">
    <location>
        <begin position="18"/>
        <end position="45"/>
    </location>
</feature>
<dbReference type="Proteomes" id="UP000326759">
    <property type="component" value="Unassembled WGS sequence"/>
</dbReference>
<feature type="coiled-coil region" evidence="1">
    <location>
        <begin position="192"/>
        <end position="233"/>
    </location>
</feature>
<dbReference type="OrthoDB" id="6356992at2759"/>
<dbReference type="EMBL" id="SEYY01000816">
    <property type="protein sequence ID" value="KAB7506427.1"/>
    <property type="molecule type" value="Genomic_DNA"/>
</dbReference>
<keyword evidence="4" id="KW-1185">Reference proteome</keyword>
<keyword evidence="1" id="KW-0175">Coiled coil</keyword>
<proteinExistence type="predicted"/>
<name>A0A5N5TJV1_9CRUS</name>
<accession>A0A5N5TJV1</accession>
<dbReference type="AlphaFoldDB" id="A0A5N5TJV1"/>
<evidence type="ECO:0000313" key="3">
    <source>
        <dbReference type="EMBL" id="KAB7506427.1"/>
    </source>
</evidence>
<comment type="caution">
    <text evidence="3">The sequence shown here is derived from an EMBL/GenBank/DDBJ whole genome shotgun (WGS) entry which is preliminary data.</text>
</comment>
<evidence type="ECO:0000313" key="4">
    <source>
        <dbReference type="Proteomes" id="UP000326759"/>
    </source>
</evidence>